<sequence length="114" mass="12611">MVELSVADIVFVSFPFPFSDLSHAKLRPALVLAYAQRNDWILCQITSNSYNDDKAIRIDEADYKNGGLNVVSFVRPGKLFTANIALINKNVATLTNASHEKVISAILQMLKNGQ</sequence>
<dbReference type="Proteomes" id="UP001160519">
    <property type="component" value="Unassembled WGS sequence"/>
</dbReference>
<reference evidence="1" key="1">
    <citation type="submission" date="2023-01" db="EMBL/GenBank/DDBJ databases">
        <title>Biogeochemical cycle of methane in antarctic sediments.</title>
        <authorList>
            <person name="Roldan D.M."/>
            <person name="Menes R.J."/>
        </authorList>
    </citation>
    <scope>NUCLEOTIDE SEQUENCE [LARGE SCALE GENOMIC DNA]</scope>
    <source>
        <strain evidence="1">K-2018 MAG008</strain>
    </source>
</reference>
<gene>
    <name evidence="1" type="ORF">PSU93_13240</name>
</gene>
<name>A0AA43TQQ0_9GAMM</name>
<dbReference type="EMBL" id="JAQSDF010000059">
    <property type="protein sequence ID" value="MDI1232105.1"/>
    <property type="molecule type" value="Genomic_DNA"/>
</dbReference>
<comment type="caution">
    <text evidence="1">The sequence shown here is derived from an EMBL/GenBank/DDBJ whole genome shotgun (WGS) entry which is preliminary data.</text>
</comment>
<evidence type="ECO:0000313" key="1">
    <source>
        <dbReference type="EMBL" id="MDI1232105.1"/>
    </source>
</evidence>
<keyword evidence="2" id="KW-1185">Reference proteome</keyword>
<dbReference type="Pfam" id="PF02452">
    <property type="entry name" value="PemK_toxin"/>
    <property type="match status" value="1"/>
</dbReference>
<organism evidence="1 2">
    <name type="scientific">Candidatus Methylobacter titanis</name>
    <dbReference type="NCBI Taxonomy" id="3053457"/>
    <lineage>
        <taxon>Bacteria</taxon>
        <taxon>Pseudomonadati</taxon>
        <taxon>Pseudomonadota</taxon>
        <taxon>Gammaproteobacteria</taxon>
        <taxon>Methylococcales</taxon>
        <taxon>Methylococcaceae</taxon>
        <taxon>Methylobacter</taxon>
    </lineage>
</organism>
<protein>
    <submittedName>
        <fullName evidence="1">Type II toxin-antitoxin system PemK/MazF family toxin</fullName>
    </submittedName>
</protein>
<dbReference type="AlphaFoldDB" id="A0AA43TQQ0"/>
<dbReference type="Gene3D" id="2.30.30.110">
    <property type="match status" value="1"/>
</dbReference>
<evidence type="ECO:0000313" key="2">
    <source>
        <dbReference type="Proteomes" id="UP001160519"/>
    </source>
</evidence>
<dbReference type="InterPro" id="IPR003477">
    <property type="entry name" value="PemK-like"/>
</dbReference>
<accession>A0AA43TQQ0</accession>
<dbReference type="GO" id="GO:0003677">
    <property type="term" value="F:DNA binding"/>
    <property type="evidence" value="ECO:0007669"/>
    <property type="project" value="InterPro"/>
</dbReference>
<proteinExistence type="predicted"/>
<dbReference type="InterPro" id="IPR011067">
    <property type="entry name" value="Plasmid_toxin/cell-grow_inhib"/>
</dbReference>
<dbReference type="SUPFAM" id="SSF50118">
    <property type="entry name" value="Cell growth inhibitor/plasmid maintenance toxic component"/>
    <property type="match status" value="1"/>
</dbReference>